<dbReference type="EMBL" id="WMEQ01000002">
    <property type="protein sequence ID" value="MYL32810.1"/>
    <property type="molecule type" value="Genomic_DNA"/>
</dbReference>
<dbReference type="CDD" id="cd01448">
    <property type="entry name" value="TST_Repeat_1"/>
    <property type="match status" value="1"/>
</dbReference>
<gene>
    <name evidence="4" type="ORF">GLW05_04280</name>
</gene>
<evidence type="ECO:0000256" key="1">
    <source>
        <dbReference type="ARBA" id="ARBA00022679"/>
    </source>
</evidence>
<dbReference type="PROSITE" id="PS50206">
    <property type="entry name" value="RHODANESE_3"/>
    <property type="match status" value="2"/>
</dbReference>
<dbReference type="InterPro" id="IPR045078">
    <property type="entry name" value="TST/MPST-like"/>
</dbReference>
<dbReference type="PANTHER" id="PTHR11364">
    <property type="entry name" value="THIOSULFATE SULFERTANSFERASE"/>
    <property type="match status" value="1"/>
</dbReference>
<dbReference type="AlphaFoldDB" id="A0A6I4ZXW9"/>
<dbReference type="PANTHER" id="PTHR11364:SF27">
    <property type="entry name" value="SULFURTRANSFERASE"/>
    <property type="match status" value="1"/>
</dbReference>
<feature type="domain" description="Rhodanese" evidence="3">
    <location>
        <begin position="167"/>
        <end position="274"/>
    </location>
</feature>
<feature type="domain" description="Rhodanese" evidence="3">
    <location>
        <begin position="15"/>
        <end position="134"/>
    </location>
</feature>
<dbReference type="CDD" id="cd01449">
    <property type="entry name" value="TST_Repeat_2"/>
    <property type="match status" value="1"/>
</dbReference>
<dbReference type="PROSITE" id="PS00380">
    <property type="entry name" value="RHODANESE_1"/>
    <property type="match status" value="1"/>
</dbReference>
<evidence type="ECO:0000313" key="4">
    <source>
        <dbReference type="EMBL" id="MYL32810.1"/>
    </source>
</evidence>
<sequence length="279" mass="31997">MGSILSVEQVRKLQETKEVQFVDCRFNLQEPLEGREQFKEAHLPGAIYFDLENDLSKEADSIGGRHPFPDKEVFVHKLEQYGITRETTLIAYDNPKSPIASRFFWLMKVLGHKEVYILDGGFRAWESMGYPTTNKLPKQEASSYEVDLQHDWVATQEEVRSSIENLDVAIVDARNFERYAGWKEPIDKKTGHIPSAANYEWTKVFNTQGFWKGKRELQDLFSPLNEMESFIVYCGSGVTAAPLAVSLREANFPEVKLYVGSWSDWISNDRNPVHVIPDA</sequence>
<dbReference type="SUPFAM" id="SSF52821">
    <property type="entry name" value="Rhodanese/Cell cycle control phosphatase"/>
    <property type="match status" value="2"/>
</dbReference>
<dbReference type="InterPro" id="IPR001307">
    <property type="entry name" value="Thiosulphate_STrfase_CS"/>
</dbReference>
<dbReference type="Gene3D" id="3.40.250.10">
    <property type="entry name" value="Rhodanese-like domain"/>
    <property type="match status" value="2"/>
</dbReference>
<dbReference type="OrthoDB" id="9770030at2"/>
<organism evidence="4 5">
    <name type="scientific">Pontibacillus yanchengensis</name>
    <dbReference type="NCBI Taxonomy" id="462910"/>
    <lineage>
        <taxon>Bacteria</taxon>
        <taxon>Bacillati</taxon>
        <taxon>Bacillota</taxon>
        <taxon>Bacilli</taxon>
        <taxon>Bacillales</taxon>
        <taxon>Bacillaceae</taxon>
        <taxon>Pontibacillus</taxon>
    </lineage>
</organism>
<reference evidence="4 5" key="1">
    <citation type="submission" date="2019-11" db="EMBL/GenBank/DDBJ databases">
        <title>Genome sequences of 17 halophilic strains isolated from different environments.</title>
        <authorList>
            <person name="Furrow R.E."/>
        </authorList>
    </citation>
    <scope>NUCLEOTIDE SEQUENCE [LARGE SCALE GENOMIC DNA]</scope>
    <source>
        <strain evidence="4 5">22514_16_FS</strain>
    </source>
</reference>
<keyword evidence="2" id="KW-0677">Repeat</keyword>
<evidence type="ECO:0000256" key="2">
    <source>
        <dbReference type="ARBA" id="ARBA00022737"/>
    </source>
</evidence>
<dbReference type="GO" id="GO:0004792">
    <property type="term" value="F:thiosulfate-cyanide sulfurtransferase activity"/>
    <property type="evidence" value="ECO:0007669"/>
    <property type="project" value="InterPro"/>
</dbReference>
<dbReference type="InterPro" id="IPR036873">
    <property type="entry name" value="Rhodanese-like_dom_sf"/>
</dbReference>
<protein>
    <submittedName>
        <fullName evidence="4">Sulfurtransferase</fullName>
    </submittedName>
</protein>
<dbReference type="SMART" id="SM00450">
    <property type="entry name" value="RHOD"/>
    <property type="match status" value="2"/>
</dbReference>
<evidence type="ECO:0000313" key="5">
    <source>
        <dbReference type="Proteomes" id="UP000468638"/>
    </source>
</evidence>
<dbReference type="Proteomes" id="UP000468638">
    <property type="component" value="Unassembled WGS sequence"/>
</dbReference>
<keyword evidence="1 4" id="KW-0808">Transferase</keyword>
<dbReference type="Pfam" id="PF00581">
    <property type="entry name" value="Rhodanese"/>
    <property type="match status" value="2"/>
</dbReference>
<evidence type="ECO:0000259" key="3">
    <source>
        <dbReference type="PROSITE" id="PS50206"/>
    </source>
</evidence>
<dbReference type="RefSeq" id="WP_160909261.1">
    <property type="nucleotide sequence ID" value="NZ_WMEQ01000002.1"/>
</dbReference>
<accession>A0A6I4ZXW9</accession>
<dbReference type="InterPro" id="IPR001763">
    <property type="entry name" value="Rhodanese-like_dom"/>
</dbReference>
<comment type="caution">
    <text evidence="4">The sequence shown here is derived from an EMBL/GenBank/DDBJ whole genome shotgun (WGS) entry which is preliminary data.</text>
</comment>
<name>A0A6I4ZXW9_9BACI</name>
<proteinExistence type="predicted"/>